<dbReference type="EMBL" id="KN817570">
    <property type="protein sequence ID" value="KJA20171.1"/>
    <property type="molecule type" value="Genomic_DNA"/>
</dbReference>
<dbReference type="AlphaFoldDB" id="A0A0D2NUF1"/>
<name>A0A0D2NUF1_HYPSF</name>
<organism evidence="1 2">
    <name type="scientific">Hypholoma sublateritium (strain FD-334 SS-4)</name>
    <dbReference type="NCBI Taxonomy" id="945553"/>
    <lineage>
        <taxon>Eukaryota</taxon>
        <taxon>Fungi</taxon>
        <taxon>Dikarya</taxon>
        <taxon>Basidiomycota</taxon>
        <taxon>Agaricomycotina</taxon>
        <taxon>Agaricomycetes</taxon>
        <taxon>Agaricomycetidae</taxon>
        <taxon>Agaricales</taxon>
        <taxon>Agaricineae</taxon>
        <taxon>Strophariaceae</taxon>
        <taxon>Hypholoma</taxon>
    </lineage>
</organism>
<reference evidence="2" key="1">
    <citation type="submission" date="2014-04" db="EMBL/GenBank/DDBJ databases">
        <title>Evolutionary Origins and Diversification of the Mycorrhizal Mutualists.</title>
        <authorList>
            <consortium name="DOE Joint Genome Institute"/>
            <consortium name="Mycorrhizal Genomics Consortium"/>
            <person name="Kohler A."/>
            <person name="Kuo A."/>
            <person name="Nagy L.G."/>
            <person name="Floudas D."/>
            <person name="Copeland A."/>
            <person name="Barry K.W."/>
            <person name="Cichocki N."/>
            <person name="Veneault-Fourrey C."/>
            <person name="LaButti K."/>
            <person name="Lindquist E.A."/>
            <person name="Lipzen A."/>
            <person name="Lundell T."/>
            <person name="Morin E."/>
            <person name="Murat C."/>
            <person name="Riley R."/>
            <person name="Ohm R."/>
            <person name="Sun H."/>
            <person name="Tunlid A."/>
            <person name="Henrissat B."/>
            <person name="Grigoriev I.V."/>
            <person name="Hibbett D.S."/>
            <person name="Martin F."/>
        </authorList>
    </citation>
    <scope>NUCLEOTIDE SEQUENCE [LARGE SCALE GENOMIC DNA]</scope>
    <source>
        <strain evidence="2">FD-334 SS-4</strain>
    </source>
</reference>
<evidence type="ECO:0000313" key="1">
    <source>
        <dbReference type="EMBL" id="KJA20171.1"/>
    </source>
</evidence>
<keyword evidence="2" id="KW-1185">Reference proteome</keyword>
<sequence length="266" mass="30015">MLALKLSVKLRVPARPVIYFLPVKHPCNCNHANCPRTVVRFQRPTILRTSTCPKPARKPTRADLRISENVYPFDRPLLVSTYGVLEKESGCRQRFKHSSFGNILSGQSQTCQLAELSTYFSIFAKCEVPTLKFRFRSAGRKATRRVKKPLDFHKNKVCAEYNQNLPSVSMHGVRNDTHRKRVNANRTCQPAEEKVSRISMSCVTPAIQSPAPTILRSSYICAPIWLIAARLPMAVRVGHINCTAHHATFHLPNTISRPSSRIKTGL</sequence>
<gene>
    <name evidence="1" type="ORF">HYPSUDRAFT_831705</name>
</gene>
<evidence type="ECO:0000313" key="2">
    <source>
        <dbReference type="Proteomes" id="UP000054270"/>
    </source>
</evidence>
<protein>
    <submittedName>
        <fullName evidence="1">Uncharacterized protein</fullName>
    </submittedName>
</protein>
<dbReference type="Proteomes" id="UP000054270">
    <property type="component" value="Unassembled WGS sequence"/>
</dbReference>
<accession>A0A0D2NUF1</accession>
<proteinExistence type="predicted"/>